<dbReference type="InterPro" id="IPR001610">
    <property type="entry name" value="PAC"/>
</dbReference>
<dbReference type="EMBL" id="CP012747">
    <property type="protein sequence ID" value="ALL67535.1"/>
    <property type="molecule type" value="Genomic_DNA"/>
</dbReference>
<dbReference type="Gene3D" id="3.30.450.20">
    <property type="entry name" value="PAS domain"/>
    <property type="match status" value="1"/>
</dbReference>
<dbReference type="NCBIfam" id="TIGR00254">
    <property type="entry name" value="GGDEF"/>
    <property type="match status" value="1"/>
</dbReference>
<dbReference type="GO" id="GO:1902201">
    <property type="term" value="P:negative regulation of bacterial-type flagellum-dependent cell motility"/>
    <property type="evidence" value="ECO:0007669"/>
    <property type="project" value="TreeGrafter"/>
</dbReference>
<dbReference type="NCBIfam" id="TIGR00229">
    <property type="entry name" value="sensory_box"/>
    <property type="match status" value="1"/>
</dbReference>
<evidence type="ECO:0000313" key="6">
    <source>
        <dbReference type="EMBL" id="ALL67535.1"/>
    </source>
</evidence>
<dbReference type="SMART" id="SM00086">
    <property type="entry name" value="PAC"/>
    <property type="match status" value="1"/>
</dbReference>
<dbReference type="InterPro" id="IPR050469">
    <property type="entry name" value="Diguanylate_Cyclase"/>
</dbReference>
<evidence type="ECO:0000256" key="1">
    <source>
        <dbReference type="ARBA" id="ARBA00012528"/>
    </source>
</evidence>
<dbReference type="InterPro" id="IPR000700">
    <property type="entry name" value="PAS-assoc_C"/>
</dbReference>
<gene>
    <name evidence="6" type="ORF">K788_0008122</name>
</gene>
<evidence type="ECO:0000259" key="5">
    <source>
        <dbReference type="PROSITE" id="PS50887"/>
    </source>
</evidence>
<dbReference type="InterPro" id="IPR035965">
    <property type="entry name" value="PAS-like_dom_sf"/>
</dbReference>
<dbReference type="GO" id="GO:0052621">
    <property type="term" value="F:diguanylate cyclase activity"/>
    <property type="evidence" value="ECO:0007669"/>
    <property type="project" value="UniProtKB-EC"/>
</dbReference>
<dbReference type="PANTHER" id="PTHR45138:SF9">
    <property type="entry name" value="DIGUANYLATE CYCLASE DGCM-RELATED"/>
    <property type="match status" value="1"/>
</dbReference>
<evidence type="ECO:0000259" key="3">
    <source>
        <dbReference type="PROSITE" id="PS50112"/>
    </source>
</evidence>
<dbReference type="SUPFAM" id="SSF55073">
    <property type="entry name" value="Nucleotide cyclase"/>
    <property type="match status" value="1"/>
</dbReference>
<protein>
    <recommendedName>
        <fullName evidence="1">diguanylate cyclase</fullName>
        <ecNumber evidence="1">2.7.7.65</ecNumber>
    </recommendedName>
</protein>
<evidence type="ECO:0000256" key="2">
    <source>
        <dbReference type="ARBA" id="ARBA00034247"/>
    </source>
</evidence>
<feature type="domain" description="GGDEF" evidence="5">
    <location>
        <begin position="211"/>
        <end position="351"/>
    </location>
</feature>
<feature type="domain" description="PAC" evidence="4">
    <location>
        <begin position="120"/>
        <end position="172"/>
    </location>
</feature>
<dbReference type="CDD" id="cd01949">
    <property type="entry name" value="GGDEF"/>
    <property type="match status" value="1"/>
</dbReference>
<dbReference type="InterPro" id="IPR013655">
    <property type="entry name" value="PAS_fold_3"/>
</dbReference>
<dbReference type="KEGG" id="bcai:K788_0008122"/>
<dbReference type="GO" id="GO:0005886">
    <property type="term" value="C:plasma membrane"/>
    <property type="evidence" value="ECO:0007669"/>
    <property type="project" value="TreeGrafter"/>
</dbReference>
<reference evidence="6 7" key="1">
    <citation type="journal article" date="2014" name="Genome Announc.">
        <title>Draft Genome Sequence of the Haloacid-Degrading Burkholderia caribensis Strain MBA4.</title>
        <authorList>
            <person name="Pan Y."/>
            <person name="Kong K.F."/>
            <person name="Tsang J.S."/>
        </authorList>
    </citation>
    <scope>NUCLEOTIDE SEQUENCE [LARGE SCALE GENOMIC DNA]</scope>
    <source>
        <strain evidence="6 7">MBA4</strain>
    </source>
</reference>
<dbReference type="FunFam" id="3.30.70.270:FF:000001">
    <property type="entry name" value="Diguanylate cyclase domain protein"/>
    <property type="match status" value="1"/>
</dbReference>
<dbReference type="PROSITE" id="PS50112">
    <property type="entry name" value="PAS"/>
    <property type="match status" value="1"/>
</dbReference>
<dbReference type="PROSITE" id="PS50113">
    <property type="entry name" value="PAC"/>
    <property type="match status" value="1"/>
</dbReference>
<dbReference type="InterPro" id="IPR000014">
    <property type="entry name" value="PAS"/>
</dbReference>
<dbReference type="InterPro" id="IPR029787">
    <property type="entry name" value="Nucleotide_cyclase"/>
</dbReference>
<evidence type="ECO:0000313" key="7">
    <source>
        <dbReference type="Proteomes" id="UP000019146"/>
    </source>
</evidence>
<accession>A0A0P0RG18</accession>
<name>A0A0P0RG18_9BURK</name>
<dbReference type="SMART" id="SM00267">
    <property type="entry name" value="GGDEF"/>
    <property type="match status" value="1"/>
</dbReference>
<dbReference type="PROSITE" id="PS50887">
    <property type="entry name" value="GGDEF"/>
    <property type="match status" value="1"/>
</dbReference>
<dbReference type="EC" id="2.7.7.65" evidence="1"/>
<sequence length="364" mass="40548">MGAIDQYESTMKNIDDTQDMLGAAFLRHDDAGASMRAEGERLEHDSAVYRTLLESTKAIPWKIDWATMAFTYIGPQIEALLGWAPSSWKTVNDWAERMHPDDRQKVVEFCVAQSQAGTDHEADYRALTKDGGYVWLRDVVHVVRKPDGGVDSLIGFMFDISERKRTEEKLARLQKELEALSFKDGLTGVGNRRMFDAAMQREWTAGQESGKPLSLIMIDIDFFKSYNDYYGHIQGDDCLKRVAGVLAQAARSGDFLGRFGGEEFVLVLPDTDADTAVKMAERCRDLIDAEAIAHVRSPHQQRVTASFGVGTIVPNSSPSGRMDTTAFINLIDAQLYQAKDNGRNRIVAVDRAGLGGEAFRTHSR</sequence>
<organism evidence="6 7">
    <name type="scientific">Paraburkholderia caribensis MBA4</name>
    <dbReference type="NCBI Taxonomy" id="1323664"/>
    <lineage>
        <taxon>Bacteria</taxon>
        <taxon>Pseudomonadati</taxon>
        <taxon>Pseudomonadota</taxon>
        <taxon>Betaproteobacteria</taxon>
        <taxon>Burkholderiales</taxon>
        <taxon>Burkholderiaceae</taxon>
        <taxon>Paraburkholderia</taxon>
    </lineage>
</organism>
<dbReference type="Gene3D" id="3.30.70.270">
    <property type="match status" value="1"/>
</dbReference>
<dbReference type="SUPFAM" id="SSF55785">
    <property type="entry name" value="PYP-like sensor domain (PAS domain)"/>
    <property type="match status" value="1"/>
</dbReference>
<evidence type="ECO:0000259" key="4">
    <source>
        <dbReference type="PROSITE" id="PS50113"/>
    </source>
</evidence>
<dbReference type="InterPro" id="IPR000160">
    <property type="entry name" value="GGDEF_dom"/>
</dbReference>
<dbReference type="Pfam" id="PF08447">
    <property type="entry name" value="PAS_3"/>
    <property type="match status" value="1"/>
</dbReference>
<dbReference type="Proteomes" id="UP000019146">
    <property type="component" value="Chromosome 2"/>
</dbReference>
<dbReference type="AlphaFoldDB" id="A0A0P0RG18"/>
<dbReference type="InterPro" id="IPR043128">
    <property type="entry name" value="Rev_trsase/Diguanyl_cyclase"/>
</dbReference>
<dbReference type="SMART" id="SM00091">
    <property type="entry name" value="PAS"/>
    <property type="match status" value="1"/>
</dbReference>
<dbReference type="CDD" id="cd00130">
    <property type="entry name" value="PAS"/>
    <property type="match status" value="1"/>
</dbReference>
<dbReference type="PANTHER" id="PTHR45138">
    <property type="entry name" value="REGULATORY COMPONENTS OF SENSORY TRANSDUCTION SYSTEM"/>
    <property type="match status" value="1"/>
</dbReference>
<comment type="catalytic activity">
    <reaction evidence="2">
        <text>2 GTP = 3',3'-c-di-GMP + 2 diphosphate</text>
        <dbReference type="Rhea" id="RHEA:24898"/>
        <dbReference type="ChEBI" id="CHEBI:33019"/>
        <dbReference type="ChEBI" id="CHEBI:37565"/>
        <dbReference type="ChEBI" id="CHEBI:58805"/>
        <dbReference type="EC" id="2.7.7.65"/>
    </reaction>
</comment>
<feature type="domain" description="PAS" evidence="3">
    <location>
        <begin position="45"/>
        <end position="108"/>
    </location>
</feature>
<dbReference type="Pfam" id="PF00990">
    <property type="entry name" value="GGDEF"/>
    <property type="match status" value="1"/>
</dbReference>
<dbReference type="GO" id="GO:0043709">
    <property type="term" value="P:cell adhesion involved in single-species biofilm formation"/>
    <property type="evidence" value="ECO:0007669"/>
    <property type="project" value="TreeGrafter"/>
</dbReference>
<proteinExistence type="predicted"/>